<dbReference type="Gene3D" id="1.10.510.10">
    <property type="entry name" value="Transferase(Phosphotransferase) domain 1"/>
    <property type="match status" value="1"/>
</dbReference>
<proteinExistence type="predicted"/>
<name>A0A409WW67_PSICY</name>
<sequence length="681" mass="76334">MLTTFACYFPAENPLFIPINIHCDDLVQELSKEIIVDLHSRGRTDVKIDDLRLFKQADVPFEPEDTLQSRSLQWLHNRPANSRLGEMKTLSDVFPNGPHEEGQEHSTHAVGQMLKLMTSAFSSNHPTNLQQADVPLEPKETRQPRSLRWLHNQPADSQLDEAKTLSDVFPNGPHGKDRLDIIVADAEGMAYPIFQFCLADFMSVLEIIKGLDDPYNVYNSHIRKALHKSLDRLSLSSLPSDVISSSHKLAEVLDPKSSDYPKIHLGRPGGAPAVIFNPALAILQQDLDDPQQVLVDRADVERAFKYIQCAVRFYKDEASRQNEIKMLVDNMIGEAGNWKPTGNASWGKILFLIFLELKNTWGLGGDATCQAVIDYSKIISRDEYKKFRLHCNFPAVLIGVTANRLEISVAVCVGPVYVTKLLTLELTLGFHASESSIRLARVFKALSRCRENLKDYYDGVIKLEPPKLSCLYPSPAAIDPSQKLPKLTYRQLLTRDGQPTSALVDLGNVCTAMYIASLALGDGTSKEVIVKFTARYNEAAHRILAEAGFAPTLHFCGRVAGDLYMIVMDRVAWKSIWQLKVYKTPVPAIVAKQVEQAINLLHKEDIVFGDLRTNNILYVASESKAVIVDFDWAGTDKKSRYPVTLNPSSVWAEDVIPYGLMHKNHDLWQLEQLKAVCESND</sequence>
<dbReference type="Proteomes" id="UP000283269">
    <property type="component" value="Unassembled WGS sequence"/>
</dbReference>
<reference evidence="1 2" key="1">
    <citation type="journal article" date="2018" name="Evol. Lett.">
        <title>Horizontal gene cluster transfer increased hallucinogenic mushroom diversity.</title>
        <authorList>
            <person name="Reynolds H.T."/>
            <person name="Vijayakumar V."/>
            <person name="Gluck-Thaler E."/>
            <person name="Korotkin H.B."/>
            <person name="Matheny P.B."/>
            <person name="Slot J.C."/>
        </authorList>
    </citation>
    <scope>NUCLEOTIDE SEQUENCE [LARGE SCALE GENOMIC DNA]</scope>
    <source>
        <strain evidence="1 2">2631</strain>
    </source>
</reference>
<dbReference type="SUPFAM" id="SSF56112">
    <property type="entry name" value="Protein kinase-like (PK-like)"/>
    <property type="match status" value="1"/>
</dbReference>
<organism evidence="1 2">
    <name type="scientific">Psilocybe cyanescens</name>
    <dbReference type="NCBI Taxonomy" id="93625"/>
    <lineage>
        <taxon>Eukaryota</taxon>
        <taxon>Fungi</taxon>
        <taxon>Dikarya</taxon>
        <taxon>Basidiomycota</taxon>
        <taxon>Agaricomycotina</taxon>
        <taxon>Agaricomycetes</taxon>
        <taxon>Agaricomycetidae</taxon>
        <taxon>Agaricales</taxon>
        <taxon>Agaricineae</taxon>
        <taxon>Strophariaceae</taxon>
        <taxon>Psilocybe</taxon>
    </lineage>
</organism>
<dbReference type="OrthoDB" id="3250441at2759"/>
<gene>
    <name evidence="1" type="ORF">CVT25_009269</name>
</gene>
<comment type="caution">
    <text evidence="1">The sequence shown here is derived from an EMBL/GenBank/DDBJ whole genome shotgun (WGS) entry which is preliminary data.</text>
</comment>
<protein>
    <recommendedName>
        <fullName evidence="3">Protein kinase domain-containing protein</fullName>
    </recommendedName>
</protein>
<keyword evidence="2" id="KW-1185">Reference proteome</keyword>
<dbReference type="InterPro" id="IPR011009">
    <property type="entry name" value="Kinase-like_dom_sf"/>
</dbReference>
<dbReference type="AlphaFoldDB" id="A0A409WW67"/>
<evidence type="ECO:0000313" key="1">
    <source>
        <dbReference type="EMBL" id="PPQ82774.1"/>
    </source>
</evidence>
<dbReference type="STRING" id="93625.A0A409WW67"/>
<evidence type="ECO:0008006" key="3">
    <source>
        <dbReference type="Google" id="ProtNLM"/>
    </source>
</evidence>
<dbReference type="EMBL" id="NHYD01003095">
    <property type="protein sequence ID" value="PPQ82774.1"/>
    <property type="molecule type" value="Genomic_DNA"/>
</dbReference>
<dbReference type="InParanoid" id="A0A409WW67"/>
<evidence type="ECO:0000313" key="2">
    <source>
        <dbReference type="Proteomes" id="UP000283269"/>
    </source>
</evidence>
<accession>A0A409WW67</accession>